<evidence type="ECO:0000256" key="7">
    <source>
        <dbReference type="ARBA" id="ARBA00023136"/>
    </source>
</evidence>
<keyword evidence="4 8" id="KW-0812">Transmembrane</keyword>
<protein>
    <recommendedName>
        <fullName evidence="9">Sodium/calcium exchanger membrane region domain-containing protein</fullName>
    </recommendedName>
</protein>
<dbReference type="InterPro" id="IPR044880">
    <property type="entry name" value="NCX_ion-bd_dom_sf"/>
</dbReference>
<reference evidence="10" key="1">
    <citation type="submission" date="2021-01" db="EMBL/GenBank/DDBJ databases">
        <authorList>
            <person name="Corre E."/>
            <person name="Pelletier E."/>
            <person name="Niang G."/>
            <person name="Scheremetjew M."/>
            <person name="Finn R."/>
            <person name="Kale V."/>
            <person name="Holt S."/>
            <person name="Cochrane G."/>
            <person name="Meng A."/>
            <person name="Brown T."/>
            <person name="Cohen L."/>
        </authorList>
    </citation>
    <scope>NUCLEOTIDE SEQUENCE</scope>
    <source>
        <strain evidence="10">CCMP219</strain>
    </source>
</reference>
<proteinExistence type="predicted"/>
<dbReference type="GO" id="GO:0012505">
    <property type="term" value="C:endomembrane system"/>
    <property type="evidence" value="ECO:0007669"/>
    <property type="project" value="UniProtKB-SubCell"/>
</dbReference>
<evidence type="ECO:0000256" key="5">
    <source>
        <dbReference type="ARBA" id="ARBA00022989"/>
    </source>
</evidence>
<comment type="subcellular location">
    <subcellularLocation>
        <location evidence="1">Endomembrane system</location>
        <topology evidence="1">Multi-pass membrane protein</topology>
    </subcellularLocation>
</comment>
<evidence type="ECO:0000313" key="10">
    <source>
        <dbReference type="EMBL" id="CAD8301440.1"/>
    </source>
</evidence>
<dbReference type="PANTHER" id="PTHR31503:SF22">
    <property type="entry name" value="VACUOLAR CALCIUM ION TRANSPORTER"/>
    <property type="match status" value="1"/>
</dbReference>
<gene>
    <name evidence="10" type="ORF">CEUR00632_LOCUS16056</name>
</gene>
<feature type="domain" description="Sodium/calcium exchanger membrane region" evidence="9">
    <location>
        <begin position="145"/>
        <end position="249"/>
    </location>
</feature>
<evidence type="ECO:0000256" key="3">
    <source>
        <dbReference type="ARBA" id="ARBA00022449"/>
    </source>
</evidence>
<dbReference type="InterPro" id="IPR004837">
    <property type="entry name" value="NaCa_Exmemb"/>
</dbReference>
<organism evidence="10">
    <name type="scientific">Chlamydomonas euryale</name>
    <dbReference type="NCBI Taxonomy" id="1486919"/>
    <lineage>
        <taxon>Eukaryota</taxon>
        <taxon>Viridiplantae</taxon>
        <taxon>Chlorophyta</taxon>
        <taxon>core chlorophytes</taxon>
        <taxon>Chlorophyceae</taxon>
        <taxon>CS clade</taxon>
        <taxon>Chlamydomonadales</taxon>
        <taxon>Chlamydomonadaceae</taxon>
        <taxon>Chlamydomonas</taxon>
    </lineage>
</organism>
<keyword evidence="5 8" id="KW-1133">Transmembrane helix</keyword>
<dbReference type="PANTHER" id="PTHR31503">
    <property type="entry name" value="VACUOLAR CALCIUM ION TRANSPORTER"/>
    <property type="match status" value="1"/>
</dbReference>
<name>A0A7R9VQK9_9CHLO</name>
<accession>A0A7R9VQK9</accession>
<feature type="transmembrane region" description="Helical" evidence="8">
    <location>
        <begin position="141"/>
        <end position="161"/>
    </location>
</feature>
<evidence type="ECO:0000256" key="6">
    <source>
        <dbReference type="ARBA" id="ARBA00023065"/>
    </source>
</evidence>
<evidence type="ECO:0000256" key="2">
    <source>
        <dbReference type="ARBA" id="ARBA00022448"/>
    </source>
</evidence>
<feature type="transmembrane region" description="Helical" evidence="8">
    <location>
        <begin position="173"/>
        <end position="196"/>
    </location>
</feature>
<feature type="transmembrane region" description="Helical" evidence="8">
    <location>
        <begin position="114"/>
        <end position="135"/>
    </location>
</feature>
<dbReference type="GO" id="GO:0015369">
    <property type="term" value="F:calcium:proton antiporter activity"/>
    <property type="evidence" value="ECO:0007669"/>
    <property type="project" value="TreeGrafter"/>
</dbReference>
<feature type="transmembrane region" description="Helical" evidence="8">
    <location>
        <begin position="202"/>
        <end position="228"/>
    </location>
</feature>
<dbReference type="Pfam" id="PF01699">
    <property type="entry name" value="Na_Ca_ex"/>
    <property type="match status" value="1"/>
</dbReference>
<keyword evidence="6" id="KW-0406">Ion transport</keyword>
<sequence>MVNKAMMRALWTVRAAVRMRMLAERVSRNLDPEIGDATDADGRDADGAAFGKASHASAGMARNSYMSAARTSLADAPDHARLSDPLLARASHAGLLHPASERPAPLSARHELKLVVAMLSSSYASWLLLFVPIGFAAGLLGWHPVTVFVTNFIALIPLALLLGDVTEDLAARFGDVVGGLLNATFGNVVEVVLAVQALRKQLYMVVAMSLIGSILSNLLLVLGCSMLVGGIFHHQQFFNTDSTQVRAFASVEGRGGES</sequence>
<dbReference type="GO" id="GO:0006874">
    <property type="term" value="P:intracellular calcium ion homeostasis"/>
    <property type="evidence" value="ECO:0007669"/>
    <property type="project" value="TreeGrafter"/>
</dbReference>
<evidence type="ECO:0000256" key="4">
    <source>
        <dbReference type="ARBA" id="ARBA00022692"/>
    </source>
</evidence>
<evidence type="ECO:0000256" key="8">
    <source>
        <dbReference type="SAM" id="Phobius"/>
    </source>
</evidence>
<dbReference type="EMBL" id="HBEC01034584">
    <property type="protein sequence ID" value="CAD8301440.1"/>
    <property type="molecule type" value="Transcribed_RNA"/>
</dbReference>
<dbReference type="AlphaFoldDB" id="A0A7R9VQK9"/>
<evidence type="ECO:0000259" key="9">
    <source>
        <dbReference type="Pfam" id="PF01699"/>
    </source>
</evidence>
<keyword evidence="7 8" id="KW-0472">Membrane</keyword>
<dbReference type="Gene3D" id="1.20.1420.30">
    <property type="entry name" value="NCX, central ion-binding region"/>
    <property type="match status" value="1"/>
</dbReference>
<dbReference type="GO" id="GO:0009705">
    <property type="term" value="C:plant-type vacuole membrane"/>
    <property type="evidence" value="ECO:0007669"/>
    <property type="project" value="TreeGrafter"/>
</dbReference>
<keyword evidence="3" id="KW-0050">Antiport</keyword>
<keyword evidence="2" id="KW-0813">Transport</keyword>
<dbReference type="InterPro" id="IPR004713">
    <property type="entry name" value="CaH_exchang"/>
</dbReference>
<evidence type="ECO:0000256" key="1">
    <source>
        <dbReference type="ARBA" id="ARBA00004127"/>
    </source>
</evidence>